<dbReference type="PANTHER" id="PTHR45138">
    <property type="entry name" value="REGULATORY COMPONENTS OF SENSORY TRANSDUCTION SYSTEM"/>
    <property type="match status" value="1"/>
</dbReference>
<dbReference type="Gene3D" id="1.20.120.160">
    <property type="entry name" value="HPT domain"/>
    <property type="match status" value="1"/>
</dbReference>
<evidence type="ECO:0000259" key="4">
    <source>
        <dbReference type="PROSITE" id="PS50110"/>
    </source>
</evidence>
<feature type="modified residue" description="4-aspartylphosphate" evidence="2">
    <location>
        <position position="495"/>
    </location>
</feature>
<evidence type="ECO:0000256" key="3">
    <source>
        <dbReference type="SAM" id="Coils"/>
    </source>
</evidence>
<dbReference type="Pfam" id="PF01627">
    <property type="entry name" value="Hpt"/>
    <property type="match status" value="1"/>
</dbReference>
<dbReference type="PANTHER" id="PTHR45138:SF9">
    <property type="entry name" value="DIGUANYLATE CYCLASE DGCM-RELATED"/>
    <property type="match status" value="1"/>
</dbReference>
<protein>
    <submittedName>
        <fullName evidence="7">Diguanylate cyclase</fullName>
        <ecNumber evidence="7">2.7.7.65</ecNumber>
    </submittedName>
</protein>
<dbReference type="Pfam" id="PF00990">
    <property type="entry name" value="GGDEF"/>
    <property type="match status" value="1"/>
</dbReference>
<dbReference type="EMBL" id="JAGKSP010000005">
    <property type="protein sequence ID" value="MBP3964021.1"/>
    <property type="molecule type" value="Genomic_DNA"/>
</dbReference>
<feature type="coiled-coil region" evidence="3">
    <location>
        <begin position="18"/>
        <end position="45"/>
    </location>
</feature>
<organism evidence="7 8">
    <name type="scientific">Paenibacillus lignilyticus</name>
    <dbReference type="NCBI Taxonomy" id="1172615"/>
    <lineage>
        <taxon>Bacteria</taxon>
        <taxon>Bacillati</taxon>
        <taxon>Bacillota</taxon>
        <taxon>Bacilli</taxon>
        <taxon>Bacillales</taxon>
        <taxon>Paenibacillaceae</taxon>
        <taxon>Paenibacillus</taxon>
    </lineage>
</organism>
<evidence type="ECO:0000256" key="1">
    <source>
        <dbReference type="PROSITE-ProRule" id="PRU00110"/>
    </source>
</evidence>
<dbReference type="SMART" id="SM00448">
    <property type="entry name" value="REC"/>
    <property type="match status" value="2"/>
</dbReference>
<evidence type="ECO:0000259" key="6">
    <source>
        <dbReference type="PROSITE" id="PS50894"/>
    </source>
</evidence>
<feature type="modified residue" description="4-aspartylphosphate" evidence="2">
    <location>
        <position position="199"/>
    </location>
</feature>
<feature type="domain" description="GGDEF" evidence="5">
    <location>
        <begin position="306"/>
        <end position="439"/>
    </location>
</feature>
<evidence type="ECO:0000259" key="5">
    <source>
        <dbReference type="PROSITE" id="PS50887"/>
    </source>
</evidence>
<dbReference type="SUPFAM" id="SSF55073">
    <property type="entry name" value="Nucleotide cyclase"/>
    <property type="match status" value="1"/>
</dbReference>
<keyword evidence="2" id="KW-0597">Phosphoprotein</keyword>
<dbReference type="CDD" id="cd17574">
    <property type="entry name" value="REC_OmpR"/>
    <property type="match status" value="1"/>
</dbReference>
<feature type="domain" description="Response regulatory" evidence="4">
    <location>
        <begin position="150"/>
        <end position="266"/>
    </location>
</feature>
<feature type="domain" description="Response regulatory" evidence="4">
    <location>
        <begin position="446"/>
        <end position="563"/>
    </location>
</feature>
<keyword evidence="3" id="KW-0175">Coiled coil</keyword>
<dbReference type="InterPro" id="IPR036641">
    <property type="entry name" value="HPT_dom_sf"/>
</dbReference>
<dbReference type="SUPFAM" id="SSF52172">
    <property type="entry name" value="CheY-like"/>
    <property type="match status" value="2"/>
</dbReference>
<keyword evidence="8" id="KW-1185">Reference proteome</keyword>
<reference evidence="7 8" key="1">
    <citation type="submission" date="2021-04" db="EMBL/GenBank/DDBJ databases">
        <title>Paenibacillus sp. DLE-14 whole genome sequence.</title>
        <authorList>
            <person name="Ham Y.J."/>
        </authorList>
    </citation>
    <scope>NUCLEOTIDE SEQUENCE [LARGE SCALE GENOMIC DNA]</scope>
    <source>
        <strain evidence="7 8">DLE-14</strain>
    </source>
</reference>
<dbReference type="CDD" id="cd01949">
    <property type="entry name" value="GGDEF"/>
    <property type="match status" value="1"/>
</dbReference>
<dbReference type="Pfam" id="PF00072">
    <property type="entry name" value="Response_reg"/>
    <property type="match status" value="2"/>
</dbReference>
<dbReference type="PROSITE" id="PS50110">
    <property type="entry name" value="RESPONSE_REGULATORY"/>
    <property type="match status" value="2"/>
</dbReference>
<dbReference type="InterPro" id="IPR001789">
    <property type="entry name" value="Sig_transdc_resp-reg_receiver"/>
</dbReference>
<dbReference type="Gene3D" id="3.30.70.270">
    <property type="match status" value="1"/>
</dbReference>
<gene>
    <name evidence="7" type="ORF">I8J30_14990</name>
</gene>
<dbReference type="PROSITE" id="PS50887">
    <property type="entry name" value="GGDEF"/>
    <property type="match status" value="1"/>
</dbReference>
<dbReference type="CDD" id="cd00088">
    <property type="entry name" value="HPT"/>
    <property type="match status" value="1"/>
</dbReference>
<dbReference type="SMART" id="SM00267">
    <property type="entry name" value="GGDEF"/>
    <property type="match status" value="1"/>
</dbReference>
<dbReference type="Gene3D" id="3.40.50.2300">
    <property type="match status" value="2"/>
</dbReference>
<name>A0ABS5CDF9_9BACL</name>
<keyword evidence="7" id="KW-0548">Nucleotidyltransferase</keyword>
<sequence>MLNYNSELLYTGSDEVLVENQEQYISELRERLSELRDLSKTGEDKISREIARQVYRIVHSIKGSAPILGFDRIGSMAAQMISEWEWTQEEAEEPNPHVTLQLQFKQSSRELVKLLPALEQELESGTSGSKSSHVQQHNRNPDIEMQLDKRILIIEDDHILRTYLARRLFLDGYQVDEASNVEDAITLLRVHRYQLITLDLMMYPKSGYEIFEILKEDMMIRWIPMIVLSGRDDIRDKVRCFQMGADDYVVKPFHYDELCARVRRLIERNQEFNFMAFHDPLTGLFNRRYMDKQMQLELSRVNRYPSPISMVILDIDYFKAINDNFGHQIGDMVLQSFSNLLISKLRKSDMVARWGGEEFMLIMPGTRDTEAVSLVESILTHVRQHPIFADNNRNTFITFSAGVVQWRPQCSIAVWTRHADFALYKAKRTGRNRVVKSSLRNSVAKKILVVEDDRVLRRMIVEVVKGCSEQVLEATNGLDAYELLTKEEIDLCILDFNMPNLDGLSMLRRVGQEGNVSKRTKFLMVSGNESHHNMKAAITLGADGYITKPFTFPDLKKKVMSLLQLR</sequence>
<proteinExistence type="predicted"/>
<dbReference type="EC" id="2.7.7.65" evidence="7"/>
<dbReference type="InterPro" id="IPR008207">
    <property type="entry name" value="Sig_transdc_His_kin_Hpt_dom"/>
</dbReference>
<dbReference type="RefSeq" id="WP_210658958.1">
    <property type="nucleotide sequence ID" value="NZ_JAGKSP010000005.1"/>
</dbReference>
<comment type="caution">
    <text evidence="7">The sequence shown here is derived from an EMBL/GenBank/DDBJ whole genome shotgun (WGS) entry which is preliminary data.</text>
</comment>
<dbReference type="Proteomes" id="UP000673394">
    <property type="component" value="Unassembled WGS sequence"/>
</dbReference>
<dbReference type="SUPFAM" id="SSF47226">
    <property type="entry name" value="Histidine-containing phosphotransfer domain, HPT domain"/>
    <property type="match status" value="1"/>
</dbReference>
<evidence type="ECO:0000256" key="2">
    <source>
        <dbReference type="PROSITE-ProRule" id="PRU00169"/>
    </source>
</evidence>
<dbReference type="InterPro" id="IPR000160">
    <property type="entry name" value="GGDEF_dom"/>
</dbReference>
<dbReference type="NCBIfam" id="TIGR00254">
    <property type="entry name" value="GGDEF"/>
    <property type="match status" value="1"/>
</dbReference>
<dbReference type="InterPro" id="IPR050469">
    <property type="entry name" value="Diguanylate_Cyclase"/>
</dbReference>
<accession>A0ABS5CDF9</accession>
<feature type="modified residue" description="Phosphohistidine" evidence="1">
    <location>
        <position position="59"/>
    </location>
</feature>
<dbReference type="InterPro" id="IPR011006">
    <property type="entry name" value="CheY-like_superfamily"/>
</dbReference>
<feature type="domain" description="HPt" evidence="6">
    <location>
        <begin position="13"/>
        <end position="118"/>
    </location>
</feature>
<dbReference type="InterPro" id="IPR043128">
    <property type="entry name" value="Rev_trsase/Diguanyl_cyclase"/>
</dbReference>
<dbReference type="InterPro" id="IPR029787">
    <property type="entry name" value="Nucleotide_cyclase"/>
</dbReference>
<evidence type="ECO:0000313" key="8">
    <source>
        <dbReference type="Proteomes" id="UP000673394"/>
    </source>
</evidence>
<dbReference type="GO" id="GO:0052621">
    <property type="term" value="F:diguanylate cyclase activity"/>
    <property type="evidence" value="ECO:0007669"/>
    <property type="project" value="UniProtKB-EC"/>
</dbReference>
<dbReference type="PROSITE" id="PS50894">
    <property type="entry name" value="HPT"/>
    <property type="match status" value="1"/>
</dbReference>
<evidence type="ECO:0000313" key="7">
    <source>
        <dbReference type="EMBL" id="MBP3964021.1"/>
    </source>
</evidence>
<dbReference type="CDD" id="cd00156">
    <property type="entry name" value="REC"/>
    <property type="match status" value="1"/>
</dbReference>
<keyword evidence="7" id="KW-0808">Transferase</keyword>